<gene>
    <name evidence="3" type="ORF">ATANTOWER_011976</name>
</gene>
<feature type="transmembrane region" description="Helical" evidence="2">
    <location>
        <begin position="51"/>
        <end position="70"/>
    </location>
</feature>
<protein>
    <submittedName>
        <fullName evidence="3">Uncharacterized protein</fullName>
    </submittedName>
</protein>
<proteinExistence type="predicted"/>
<accession>A0ABU7BK93</accession>
<evidence type="ECO:0000313" key="4">
    <source>
        <dbReference type="Proteomes" id="UP001345963"/>
    </source>
</evidence>
<name>A0ABU7BK93_9TELE</name>
<feature type="compositionally biased region" description="Basic residues" evidence="1">
    <location>
        <begin position="1"/>
        <end position="11"/>
    </location>
</feature>
<evidence type="ECO:0000313" key="3">
    <source>
        <dbReference type="EMBL" id="MED6250460.1"/>
    </source>
</evidence>
<dbReference type="Proteomes" id="UP001345963">
    <property type="component" value="Unassembled WGS sequence"/>
</dbReference>
<organism evidence="3 4">
    <name type="scientific">Ataeniobius toweri</name>
    <dbReference type="NCBI Taxonomy" id="208326"/>
    <lineage>
        <taxon>Eukaryota</taxon>
        <taxon>Metazoa</taxon>
        <taxon>Chordata</taxon>
        <taxon>Craniata</taxon>
        <taxon>Vertebrata</taxon>
        <taxon>Euteleostomi</taxon>
        <taxon>Actinopterygii</taxon>
        <taxon>Neopterygii</taxon>
        <taxon>Teleostei</taxon>
        <taxon>Neoteleostei</taxon>
        <taxon>Acanthomorphata</taxon>
        <taxon>Ovalentaria</taxon>
        <taxon>Atherinomorphae</taxon>
        <taxon>Cyprinodontiformes</taxon>
        <taxon>Goodeidae</taxon>
        <taxon>Ataeniobius</taxon>
    </lineage>
</organism>
<reference evidence="3 4" key="1">
    <citation type="submission" date="2021-07" db="EMBL/GenBank/DDBJ databases">
        <authorList>
            <person name="Palmer J.M."/>
        </authorList>
    </citation>
    <scope>NUCLEOTIDE SEQUENCE [LARGE SCALE GENOMIC DNA]</scope>
    <source>
        <strain evidence="3 4">AT_MEX2019</strain>
        <tissue evidence="3">Muscle</tissue>
    </source>
</reference>
<keyword evidence="2" id="KW-0472">Membrane</keyword>
<keyword evidence="2" id="KW-0812">Transmembrane</keyword>
<sequence length="112" mass="12506">MLQKRGISKRLKPSDTKAKRCTPCSTPPAFSSNFLSFLAHTWSSSWKTQYLILPKVVAAASICMYYLIIIKHNNIPPQSKVCLVKRYLVEAPDIKVSVLGEFVSFAICASIL</sequence>
<evidence type="ECO:0000256" key="2">
    <source>
        <dbReference type="SAM" id="Phobius"/>
    </source>
</evidence>
<feature type="region of interest" description="Disordered" evidence="1">
    <location>
        <begin position="1"/>
        <end position="23"/>
    </location>
</feature>
<keyword evidence="2" id="KW-1133">Transmembrane helix</keyword>
<dbReference type="EMBL" id="JAHUTI010059034">
    <property type="protein sequence ID" value="MED6250460.1"/>
    <property type="molecule type" value="Genomic_DNA"/>
</dbReference>
<comment type="caution">
    <text evidence="3">The sequence shown here is derived from an EMBL/GenBank/DDBJ whole genome shotgun (WGS) entry which is preliminary data.</text>
</comment>
<evidence type="ECO:0000256" key="1">
    <source>
        <dbReference type="SAM" id="MobiDB-lite"/>
    </source>
</evidence>
<keyword evidence="4" id="KW-1185">Reference proteome</keyword>